<dbReference type="PANTHER" id="PTHR13610">
    <property type="entry name" value="METHYLTRANSFERASE DOMAIN-CONTAINING PROTEIN"/>
    <property type="match status" value="1"/>
</dbReference>
<dbReference type="Gene3D" id="3.40.50.150">
    <property type="entry name" value="Vaccinia Virus protein VP39"/>
    <property type="match status" value="1"/>
</dbReference>
<evidence type="ECO:0000256" key="2">
    <source>
        <dbReference type="ARBA" id="ARBA00022679"/>
    </source>
</evidence>
<dbReference type="AlphaFoldDB" id="A0A3D9I8L4"/>
<protein>
    <recommendedName>
        <fullName evidence="7">Methyltransferase family protein</fullName>
    </recommendedName>
</protein>
<evidence type="ECO:0000313" key="5">
    <source>
        <dbReference type="EMBL" id="RED58118.1"/>
    </source>
</evidence>
<dbReference type="InterPro" id="IPR029063">
    <property type="entry name" value="SAM-dependent_MTases_sf"/>
</dbReference>
<dbReference type="OrthoDB" id="5510758at2"/>
<evidence type="ECO:0008006" key="7">
    <source>
        <dbReference type="Google" id="ProtNLM"/>
    </source>
</evidence>
<keyword evidence="4" id="KW-0812">Transmembrane</keyword>
<dbReference type="GO" id="GO:0032259">
    <property type="term" value="P:methylation"/>
    <property type="evidence" value="ECO:0007669"/>
    <property type="project" value="UniProtKB-KW"/>
</dbReference>
<evidence type="ECO:0000313" key="6">
    <source>
        <dbReference type="Proteomes" id="UP000256869"/>
    </source>
</evidence>
<comment type="caution">
    <text evidence="5">The sequence shown here is derived from an EMBL/GenBank/DDBJ whole genome shotgun (WGS) entry which is preliminary data.</text>
</comment>
<dbReference type="GO" id="GO:0016279">
    <property type="term" value="F:protein-lysine N-methyltransferase activity"/>
    <property type="evidence" value="ECO:0007669"/>
    <property type="project" value="InterPro"/>
</dbReference>
<keyword evidence="4" id="KW-0472">Membrane</keyword>
<reference evidence="5 6" key="1">
    <citation type="submission" date="2018-07" db="EMBL/GenBank/DDBJ databases">
        <title>Genomic Encyclopedia of Type Strains, Phase III (KMG-III): the genomes of soil and plant-associated and newly described type strains.</title>
        <authorList>
            <person name="Whitman W."/>
        </authorList>
    </citation>
    <scope>NUCLEOTIDE SEQUENCE [LARGE SCALE GENOMIC DNA]</scope>
    <source>
        <strain evidence="5 6">CECT 8236</strain>
    </source>
</reference>
<organism evidence="5 6">
    <name type="scientific">Cohnella lupini</name>
    <dbReference type="NCBI Taxonomy" id="1294267"/>
    <lineage>
        <taxon>Bacteria</taxon>
        <taxon>Bacillati</taxon>
        <taxon>Bacillota</taxon>
        <taxon>Bacilli</taxon>
        <taxon>Bacillales</taxon>
        <taxon>Paenibacillaceae</taxon>
        <taxon>Cohnella</taxon>
    </lineage>
</organism>
<keyword evidence="1" id="KW-0489">Methyltransferase</keyword>
<feature type="transmembrane region" description="Helical" evidence="4">
    <location>
        <begin position="6"/>
        <end position="29"/>
    </location>
</feature>
<name>A0A3D9I8L4_9BACL</name>
<evidence type="ECO:0000256" key="1">
    <source>
        <dbReference type="ARBA" id="ARBA00022603"/>
    </source>
</evidence>
<evidence type="ECO:0000256" key="3">
    <source>
        <dbReference type="ARBA" id="ARBA00022691"/>
    </source>
</evidence>
<accession>A0A3D9I8L4</accession>
<sequence length="196" mass="21885">MQANPYQILSILLIVLALGAALSIVYYSWKNGISPMPTSRRVRRAVADEVNRFSGPGLLVEAGSGWGTLGIHIARYCKGWRLVGLENSAIPLQASKILVWLTYGVSMRGADRTSDSRTTVEFRKGDIYKYSYEDASIVVCYLYPGAMKRFGPILEDRMRTGARVISVCFALPGWEPERVVTCKDLYRTKVYVYAVA</sequence>
<dbReference type="SUPFAM" id="SSF53335">
    <property type="entry name" value="S-adenosyl-L-methionine-dependent methyltransferases"/>
    <property type="match status" value="1"/>
</dbReference>
<keyword evidence="3" id="KW-0949">S-adenosyl-L-methionine</keyword>
<dbReference type="PANTHER" id="PTHR13610:SF11">
    <property type="entry name" value="METHYLTRANSFERASE DOMAIN-CONTAINING PROTEIN"/>
    <property type="match status" value="1"/>
</dbReference>
<gene>
    <name evidence="5" type="ORF">DFP95_109155</name>
</gene>
<dbReference type="RefSeq" id="WP_115993778.1">
    <property type="nucleotide sequence ID" value="NZ_QRDY01000009.1"/>
</dbReference>
<keyword evidence="4" id="KW-1133">Transmembrane helix</keyword>
<keyword evidence="2" id="KW-0808">Transferase</keyword>
<dbReference type="EMBL" id="QRDY01000009">
    <property type="protein sequence ID" value="RED58118.1"/>
    <property type="molecule type" value="Genomic_DNA"/>
</dbReference>
<proteinExistence type="predicted"/>
<dbReference type="InterPro" id="IPR026170">
    <property type="entry name" value="FAM173A/B"/>
</dbReference>
<evidence type="ECO:0000256" key="4">
    <source>
        <dbReference type="SAM" id="Phobius"/>
    </source>
</evidence>
<dbReference type="Proteomes" id="UP000256869">
    <property type="component" value="Unassembled WGS sequence"/>
</dbReference>
<keyword evidence="6" id="KW-1185">Reference proteome</keyword>